<evidence type="ECO:0008006" key="4">
    <source>
        <dbReference type="Google" id="ProtNLM"/>
    </source>
</evidence>
<feature type="compositionally biased region" description="Basic and acidic residues" evidence="1">
    <location>
        <begin position="132"/>
        <end position="153"/>
    </location>
</feature>
<proteinExistence type="predicted"/>
<dbReference type="PROSITE" id="PS51257">
    <property type="entry name" value="PROKAR_LIPOPROTEIN"/>
    <property type="match status" value="1"/>
</dbReference>
<organism evidence="2 3">
    <name type="scientific">Luteimonas vadosa</name>
    <dbReference type="NCBI Taxonomy" id="1165507"/>
    <lineage>
        <taxon>Bacteria</taxon>
        <taxon>Pseudomonadati</taxon>
        <taxon>Pseudomonadota</taxon>
        <taxon>Gammaproteobacteria</taxon>
        <taxon>Lysobacterales</taxon>
        <taxon>Lysobacteraceae</taxon>
        <taxon>Luteimonas</taxon>
    </lineage>
</organism>
<evidence type="ECO:0000313" key="2">
    <source>
        <dbReference type="EMBL" id="GAA4856446.1"/>
    </source>
</evidence>
<dbReference type="RefSeq" id="WP_345293926.1">
    <property type="nucleotide sequence ID" value="NZ_BAABJY010000001.1"/>
</dbReference>
<feature type="compositionally biased region" description="Basic and acidic residues" evidence="1">
    <location>
        <begin position="187"/>
        <end position="198"/>
    </location>
</feature>
<feature type="compositionally biased region" description="Basic and acidic residues" evidence="1">
    <location>
        <begin position="113"/>
        <end position="123"/>
    </location>
</feature>
<evidence type="ECO:0000313" key="3">
    <source>
        <dbReference type="Proteomes" id="UP001501323"/>
    </source>
</evidence>
<name>A0ABP9DTX5_9GAMM</name>
<accession>A0ABP9DTX5</accession>
<evidence type="ECO:0000256" key="1">
    <source>
        <dbReference type="SAM" id="MobiDB-lite"/>
    </source>
</evidence>
<protein>
    <recommendedName>
        <fullName evidence="4">DUF3300 domain-containing protein</fullName>
    </recommendedName>
</protein>
<comment type="caution">
    <text evidence="2">The sequence shown here is derived from an EMBL/GenBank/DDBJ whole genome shotgun (WGS) entry which is preliminary data.</text>
</comment>
<sequence length="218" mass="24093">MIRTLTLGLVAAVVLTGCVSSGYGYRSGVGDYYYGRSSAPYYGARVPYGGGGYGYPGGLYGSIGYGYPPYYGRGHYGYGLPYGSPYYRPGYGHYGPYYPPYHRYYVRPRHPDRHGGRRPDHVDPPGPEPGVDPDRDRDDIPWRNLNRLRDGLARDPQTVPSRPGVIVQGPTQGSIGGPPIRTAPPPRLERRMPQREFDAGSQRQSRPGGVPDEDRLTP</sequence>
<gene>
    <name evidence="2" type="ORF">GCM10023332_05140</name>
</gene>
<keyword evidence="3" id="KW-1185">Reference proteome</keyword>
<feature type="region of interest" description="Disordered" evidence="1">
    <location>
        <begin position="108"/>
        <end position="218"/>
    </location>
</feature>
<dbReference type="EMBL" id="BAABJY010000001">
    <property type="protein sequence ID" value="GAA4856446.1"/>
    <property type="molecule type" value="Genomic_DNA"/>
</dbReference>
<dbReference type="Proteomes" id="UP001501323">
    <property type="component" value="Unassembled WGS sequence"/>
</dbReference>
<reference evidence="3" key="1">
    <citation type="journal article" date="2019" name="Int. J. Syst. Evol. Microbiol.">
        <title>The Global Catalogue of Microorganisms (GCM) 10K type strain sequencing project: providing services to taxonomists for standard genome sequencing and annotation.</title>
        <authorList>
            <consortium name="The Broad Institute Genomics Platform"/>
            <consortium name="The Broad Institute Genome Sequencing Center for Infectious Disease"/>
            <person name="Wu L."/>
            <person name="Ma J."/>
        </authorList>
    </citation>
    <scope>NUCLEOTIDE SEQUENCE [LARGE SCALE GENOMIC DNA]</scope>
    <source>
        <strain evidence="3">JCM 18392</strain>
    </source>
</reference>